<keyword evidence="1" id="KW-1133">Transmembrane helix</keyword>
<keyword evidence="1" id="KW-0812">Transmembrane</keyword>
<proteinExistence type="predicted"/>
<feature type="transmembrane region" description="Helical" evidence="1">
    <location>
        <begin position="50"/>
        <end position="75"/>
    </location>
</feature>
<protein>
    <recommendedName>
        <fullName evidence="3">Multidrug ABC transporter ATPase</fullName>
    </recommendedName>
</protein>
<evidence type="ECO:0008006" key="3">
    <source>
        <dbReference type="Google" id="ProtNLM"/>
    </source>
</evidence>
<feature type="transmembrane region" description="Helical" evidence="1">
    <location>
        <begin position="16"/>
        <end position="38"/>
    </location>
</feature>
<evidence type="ECO:0000256" key="1">
    <source>
        <dbReference type="SAM" id="Phobius"/>
    </source>
</evidence>
<gene>
    <name evidence="2" type="ORF">ABFY20_15760</name>
</gene>
<organism evidence="2">
    <name type="scientific">Herbiconiux sp. A18JL235</name>
    <dbReference type="NCBI Taxonomy" id="3152363"/>
    <lineage>
        <taxon>Bacteria</taxon>
        <taxon>Bacillati</taxon>
        <taxon>Actinomycetota</taxon>
        <taxon>Actinomycetes</taxon>
        <taxon>Micrococcales</taxon>
        <taxon>Microbacteriaceae</taxon>
        <taxon>Herbiconiux</taxon>
    </lineage>
</organism>
<dbReference type="AlphaFoldDB" id="A0AB39BEF1"/>
<dbReference type="RefSeq" id="WP_368497187.1">
    <property type="nucleotide sequence ID" value="NZ_CP162511.1"/>
</dbReference>
<sequence length="88" mass="9425">MSEPEASAPGRVERSLAVMIVSVIGLSFICMVVVLVAGLATGGQGMNTTFWGVLAFIPWIGLPIGLVLMIVLLVLSMRRRLRDARGSR</sequence>
<keyword evidence="1" id="KW-0472">Membrane</keyword>
<accession>A0AB39BEF1</accession>
<reference evidence="2" key="1">
    <citation type="submission" date="2024-05" db="EMBL/GenBank/DDBJ databases">
        <title>Herbiconiux sp. A18JL235.</title>
        <authorList>
            <person name="Zhang G."/>
        </authorList>
    </citation>
    <scope>NUCLEOTIDE SEQUENCE</scope>
    <source>
        <strain evidence="2">A18JL235</strain>
    </source>
</reference>
<evidence type="ECO:0000313" key="2">
    <source>
        <dbReference type="EMBL" id="XDI04781.1"/>
    </source>
</evidence>
<dbReference type="EMBL" id="CP162511">
    <property type="protein sequence ID" value="XDI04781.1"/>
    <property type="molecule type" value="Genomic_DNA"/>
</dbReference>
<name>A0AB39BEF1_9MICO</name>